<feature type="domain" description="VanZ-like" evidence="2">
    <location>
        <begin position="42"/>
        <end position="127"/>
    </location>
</feature>
<protein>
    <submittedName>
        <fullName evidence="3">VanZ family protein</fullName>
    </submittedName>
</protein>
<feature type="transmembrane region" description="Helical" evidence="1">
    <location>
        <begin position="35"/>
        <end position="52"/>
    </location>
</feature>
<keyword evidence="4" id="KW-1185">Reference proteome</keyword>
<name>A0ABT5VEC7_9BACI</name>
<feature type="transmembrane region" description="Helical" evidence="1">
    <location>
        <begin position="58"/>
        <end position="77"/>
    </location>
</feature>
<keyword evidence="1" id="KW-0472">Membrane</keyword>
<evidence type="ECO:0000313" key="3">
    <source>
        <dbReference type="EMBL" id="MDE5413816.1"/>
    </source>
</evidence>
<dbReference type="InterPro" id="IPR006976">
    <property type="entry name" value="VanZ-like"/>
</dbReference>
<evidence type="ECO:0000259" key="2">
    <source>
        <dbReference type="Pfam" id="PF04892"/>
    </source>
</evidence>
<accession>A0ABT5VEC7</accession>
<proteinExistence type="predicted"/>
<evidence type="ECO:0000313" key="4">
    <source>
        <dbReference type="Proteomes" id="UP001148125"/>
    </source>
</evidence>
<reference evidence="3" key="1">
    <citation type="submission" date="2024-05" db="EMBL/GenBank/DDBJ databases">
        <title>Alkalihalobacillus sp. strain MEB203 novel alkaliphilic bacterium from Lonar Lake, India.</title>
        <authorList>
            <person name="Joshi A."/>
            <person name="Thite S."/>
            <person name="Mengade P."/>
        </authorList>
    </citation>
    <scope>NUCLEOTIDE SEQUENCE</scope>
    <source>
        <strain evidence="3">MEB 203</strain>
    </source>
</reference>
<gene>
    <name evidence="3" type="ORF">N7Z68_10500</name>
</gene>
<evidence type="ECO:0000256" key="1">
    <source>
        <dbReference type="SAM" id="Phobius"/>
    </source>
</evidence>
<feature type="transmembrane region" description="Helical" evidence="1">
    <location>
        <begin position="6"/>
        <end position="23"/>
    </location>
</feature>
<keyword evidence="1" id="KW-0812">Transmembrane</keyword>
<comment type="caution">
    <text evidence="3">The sequence shown here is derived from an EMBL/GenBank/DDBJ whole genome shotgun (WGS) entry which is preliminary data.</text>
</comment>
<dbReference type="EMBL" id="JAOTPO010000006">
    <property type="protein sequence ID" value="MDE5413816.1"/>
    <property type="molecule type" value="Genomic_DNA"/>
</dbReference>
<feature type="transmembrane region" description="Helical" evidence="1">
    <location>
        <begin position="108"/>
        <end position="127"/>
    </location>
</feature>
<dbReference type="NCBIfam" id="NF037970">
    <property type="entry name" value="vanZ_1"/>
    <property type="match status" value="1"/>
</dbReference>
<dbReference type="Proteomes" id="UP001148125">
    <property type="component" value="Unassembled WGS sequence"/>
</dbReference>
<dbReference type="RefSeq" id="WP_275118435.1">
    <property type="nucleotide sequence ID" value="NZ_JAOTPO010000006.1"/>
</dbReference>
<organism evidence="3 4">
    <name type="scientific">Alkalihalobacterium chitinilyticum</name>
    <dbReference type="NCBI Taxonomy" id="2980103"/>
    <lineage>
        <taxon>Bacteria</taxon>
        <taxon>Bacillati</taxon>
        <taxon>Bacillota</taxon>
        <taxon>Bacilli</taxon>
        <taxon>Bacillales</taxon>
        <taxon>Bacillaceae</taxon>
        <taxon>Alkalihalobacterium</taxon>
    </lineage>
</organism>
<dbReference type="Pfam" id="PF04892">
    <property type="entry name" value="VanZ"/>
    <property type="match status" value="1"/>
</dbReference>
<sequence length="162" mass="18941">MYLFFIRLFFFTMPLLYICLIWLQSSRLNPSQLEVIAPSINFNLLLAVGIILELGHLILFGMLYLFIIFALLTFGPLTRTKEFIALAISLSYSVIDEVHQYFVPFRSFGFDDILKNMFGVFVLWVIVRKSYRNGSSRFGGFLRRLSNLPAKGRREKSMEERF</sequence>
<keyword evidence="1" id="KW-1133">Transmembrane helix</keyword>